<dbReference type="InterPro" id="IPR036188">
    <property type="entry name" value="FAD/NAD-bd_sf"/>
</dbReference>
<feature type="disulfide bond" description="Redox-active" evidence="10">
    <location>
        <begin position="50"/>
        <end position="55"/>
    </location>
</feature>
<evidence type="ECO:0000256" key="6">
    <source>
        <dbReference type="ARBA" id="ARBA00023157"/>
    </source>
</evidence>
<dbReference type="STRING" id="683260.SAMN05421874_107170"/>
<reference evidence="15 16" key="1">
    <citation type="submission" date="2016-10" db="EMBL/GenBank/DDBJ databases">
        <authorList>
            <person name="de Groot N.N."/>
        </authorList>
    </citation>
    <scope>NUCLEOTIDE SEQUENCE [LARGE SCALE GENOMIC DNA]</scope>
    <source>
        <strain evidence="15 16">CGMCC 4.5681</strain>
    </source>
</reference>
<evidence type="ECO:0000259" key="13">
    <source>
        <dbReference type="Pfam" id="PF02852"/>
    </source>
</evidence>
<keyword evidence="6" id="KW-1015">Disulfide bond</keyword>
<feature type="region of interest" description="Disordered" evidence="12">
    <location>
        <begin position="469"/>
        <end position="499"/>
    </location>
</feature>
<dbReference type="GO" id="GO:0003955">
    <property type="term" value="F:NAD(P)H dehydrogenase (quinone) activity"/>
    <property type="evidence" value="ECO:0007669"/>
    <property type="project" value="TreeGrafter"/>
</dbReference>
<keyword evidence="3 9" id="KW-0274">FAD</keyword>
<keyword evidence="4" id="KW-0521">NADP</keyword>
<feature type="active site" description="Proton acceptor" evidence="8">
    <location>
        <position position="447"/>
    </location>
</feature>
<evidence type="ECO:0000256" key="12">
    <source>
        <dbReference type="SAM" id="MobiDB-lite"/>
    </source>
</evidence>
<keyword evidence="16" id="KW-1185">Reference proteome</keyword>
<feature type="binding site" evidence="9">
    <location>
        <position position="59"/>
    </location>
    <ligand>
        <name>FAD</name>
        <dbReference type="ChEBI" id="CHEBI:57692"/>
    </ligand>
</feature>
<feature type="binding site" evidence="9">
    <location>
        <position position="269"/>
    </location>
    <ligand>
        <name>NAD(+)</name>
        <dbReference type="ChEBI" id="CHEBI:57540"/>
    </ligand>
</feature>
<dbReference type="AlphaFoldDB" id="A0A1G9BI44"/>
<dbReference type="RefSeq" id="WP_090764360.1">
    <property type="nucleotide sequence ID" value="NZ_FNFB01000007.1"/>
</dbReference>
<feature type="binding site" evidence="9">
    <location>
        <begin position="141"/>
        <end position="143"/>
    </location>
    <ligand>
        <name>FAD</name>
        <dbReference type="ChEBI" id="CHEBI:57692"/>
    </ligand>
</feature>
<feature type="compositionally biased region" description="Polar residues" evidence="12">
    <location>
        <begin position="490"/>
        <end position="499"/>
    </location>
</feature>
<dbReference type="Proteomes" id="UP000198683">
    <property type="component" value="Unassembled WGS sequence"/>
</dbReference>
<evidence type="ECO:0000256" key="2">
    <source>
        <dbReference type="ARBA" id="ARBA00022630"/>
    </source>
</evidence>
<dbReference type="Pfam" id="PF07992">
    <property type="entry name" value="Pyr_redox_2"/>
    <property type="match status" value="1"/>
</dbReference>
<name>A0A1G9BI44_9ACTN</name>
<dbReference type="InterPro" id="IPR012999">
    <property type="entry name" value="Pyr_OxRdtase_I_AS"/>
</dbReference>
<keyword evidence="15" id="KW-0670">Pyruvate</keyword>
<evidence type="ECO:0000256" key="3">
    <source>
        <dbReference type="ARBA" id="ARBA00022827"/>
    </source>
</evidence>
<feature type="binding site" evidence="9">
    <location>
        <position position="202"/>
    </location>
    <ligand>
        <name>NAD(+)</name>
        <dbReference type="ChEBI" id="CHEBI:57540"/>
    </ligand>
</feature>
<keyword evidence="7 11" id="KW-0676">Redox-active center</keyword>
<feature type="binding site" evidence="9">
    <location>
        <position position="310"/>
    </location>
    <ligand>
        <name>FAD</name>
        <dbReference type="ChEBI" id="CHEBI:57692"/>
    </ligand>
</feature>
<evidence type="ECO:0000256" key="11">
    <source>
        <dbReference type="RuleBase" id="RU003691"/>
    </source>
</evidence>
<dbReference type="InterPro" id="IPR001100">
    <property type="entry name" value="Pyr_nuc-diS_OxRdtase"/>
</dbReference>
<dbReference type="SUPFAM" id="SSF55424">
    <property type="entry name" value="FAD/NAD-linked reductases, dimerisation (C-terminal) domain"/>
    <property type="match status" value="1"/>
</dbReference>
<feature type="domain" description="Pyridine nucleotide-disulphide oxidoreductase dimerisation" evidence="13">
    <location>
        <begin position="346"/>
        <end position="456"/>
    </location>
</feature>
<keyword evidence="2 11" id="KW-0285">Flavoprotein</keyword>
<comment type="similarity">
    <text evidence="1 11">Belongs to the class-I pyridine nucleotide-disulfide oxidoreductase family.</text>
</comment>
<keyword evidence="9" id="KW-0547">Nucleotide-binding</keyword>
<feature type="binding site" evidence="9">
    <location>
        <begin position="179"/>
        <end position="186"/>
    </location>
    <ligand>
        <name>NAD(+)</name>
        <dbReference type="ChEBI" id="CHEBI:57540"/>
    </ligand>
</feature>
<keyword evidence="5 11" id="KW-0560">Oxidoreductase</keyword>
<dbReference type="PRINTS" id="PR00411">
    <property type="entry name" value="PNDRDTASEI"/>
</dbReference>
<dbReference type="GO" id="GO:0016668">
    <property type="term" value="F:oxidoreductase activity, acting on a sulfur group of donors, NAD(P) as acceptor"/>
    <property type="evidence" value="ECO:0007669"/>
    <property type="project" value="InterPro"/>
</dbReference>
<evidence type="ECO:0000313" key="15">
    <source>
        <dbReference type="EMBL" id="SDK39133.1"/>
    </source>
</evidence>
<dbReference type="PIRSF" id="PIRSF000350">
    <property type="entry name" value="Mercury_reductase_MerA"/>
    <property type="match status" value="1"/>
</dbReference>
<feature type="domain" description="FAD/NAD(P)-binding" evidence="14">
    <location>
        <begin position="12"/>
        <end position="322"/>
    </location>
</feature>
<evidence type="ECO:0000256" key="10">
    <source>
        <dbReference type="PIRSR" id="PIRSR000350-4"/>
    </source>
</evidence>
<evidence type="ECO:0000259" key="14">
    <source>
        <dbReference type="Pfam" id="PF07992"/>
    </source>
</evidence>
<protein>
    <submittedName>
        <fullName evidence="15">Pyruvate/2-oxoglutarate dehydrogenase complex, dihydrolipoamide dehydrogenase (E3) component</fullName>
    </submittedName>
</protein>
<dbReference type="InterPro" id="IPR023753">
    <property type="entry name" value="FAD/NAD-binding_dom"/>
</dbReference>
<dbReference type="GO" id="GO:0050660">
    <property type="term" value="F:flavin adenine dinucleotide binding"/>
    <property type="evidence" value="ECO:0007669"/>
    <property type="project" value="TreeGrafter"/>
</dbReference>
<proteinExistence type="inferred from homology"/>
<evidence type="ECO:0000313" key="16">
    <source>
        <dbReference type="Proteomes" id="UP000198683"/>
    </source>
</evidence>
<accession>A0A1G9BI44</accession>
<dbReference type="PANTHER" id="PTHR43014:SF4">
    <property type="entry name" value="PYRIDINE NUCLEOTIDE-DISULFIDE OXIDOREDUCTASE RCLA-RELATED"/>
    <property type="match status" value="1"/>
</dbReference>
<sequence>MSGAERLGITADVLVIGFGKGGKDLAGTMGREGRRVVMVEQSDQMYGGTCVNIGCVPTKALVHHADVRRPGDDPQSWYHDAIGAVTDLTTMTRGRNFEMLDTLDTVAVVTGRASFLDATTVEVAAGDDRLTVSAATIVISTGSVPVVPDIRGLRDSAYLATSTDLLHTKELPRHLVVIGGGYLGLEFAAMYRQFGSEVSVLEAFPGFMGREDDDVADVVVGILRDQGITLIPDAKVTEVRDGSVDTTVCYEVGGRPRTLRADKILVATGRAPAVEGLHLGRAGIRTTERGAIEVDEHLRTSRPHIYAIGDVNGGPQFTYISQDDHRIVADLLLGDGTRSTADRRAVPHTMFITPPFSTVGLTETAARERGHNVRTAGKLVARATATHRPRIMGDTRGLIKLVIDADTDLVLGAALISIDSQEVINLVALAMRHDVPARELGNSIYTHPSTTEVLNELLGTVARAGAQVPAGGRPGIARSPSTYWARPKPNDQSSGPFSV</sequence>
<evidence type="ECO:0000256" key="1">
    <source>
        <dbReference type="ARBA" id="ARBA00007532"/>
    </source>
</evidence>
<dbReference type="SUPFAM" id="SSF51905">
    <property type="entry name" value="FAD/NAD(P)-binding domain"/>
    <property type="match status" value="1"/>
</dbReference>
<dbReference type="OrthoDB" id="9800167at2"/>
<keyword evidence="9" id="KW-0520">NAD</keyword>
<dbReference type="InterPro" id="IPR016156">
    <property type="entry name" value="FAD/NAD-linked_Rdtase_dimer_sf"/>
</dbReference>
<dbReference type="Gene3D" id="3.30.390.30">
    <property type="match status" value="1"/>
</dbReference>
<dbReference type="PANTHER" id="PTHR43014">
    <property type="entry name" value="MERCURIC REDUCTASE"/>
    <property type="match status" value="1"/>
</dbReference>
<dbReference type="PRINTS" id="PR00368">
    <property type="entry name" value="FADPNR"/>
</dbReference>
<evidence type="ECO:0000256" key="5">
    <source>
        <dbReference type="ARBA" id="ARBA00023002"/>
    </source>
</evidence>
<gene>
    <name evidence="15" type="ORF">SAMN05421874_107170</name>
</gene>
<dbReference type="Pfam" id="PF02852">
    <property type="entry name" value="Pyr_redox_dim"/>
    <property type="match status" value="1"/>
</dbReference>
<evidence type="ECO:0000256" key="4">
    <source>
        <dbReference type="ARBA" id="ARBA00022857"/>
    </source>
</evidence>
<dbReference type="PROSITE" id="PS00076">
    <property type="entry name" value="PYRIDINE_REDOX_1"/>
    <property type="match status" value="1"/>
</dbReference>
<dbReference type="EMBL" id="FNFB01000007">
    <property type="protein sequence ID" value="SDK39133.1"/>
    <property type="molecule type" value="Genomic_DNA"/>
</dbReference>
<comment type="cofactor">
    <cofactor evidence="9">
        <name>FAD</name>
        <dbReference type="ChEBI" id="CHEBI:57692"/>
    </cofactor>
    <text evidence="9">Binds 1 FAD per subunit.</text>
</comment>
<evidence type="ECO:0000256" key="8">
    <source>
        <dbReference type="PIRSR" id="PIRSR000350-2"/>
    </source>
</evidence>
<evidence type="ECO:0000256" key="7">
    <source>
        <dbReference type="ARBA" id="ARBA00023284"/>
    </source>
</evidence>
<evidence type="ECO:0000256" key="9">
    <source>
        <dbReference type="PIRSR" id="PIRSR000350-3"/>
    </source>
</evidence>
<dbReference type="InterPro" id="IPR004099">
    <property type="entry name" value="Pyr_nucl-diS_OxRdtase_dimer"/>
</dbReference>
<organism evidence="15 16">
    <name type="scientific">Nonomuraea maritima</name>
    <dbReference type="NCBI Taxonomy" id="683260"/>
    <lineage>
        <taxon>Bacteria</taxon>
        <taxon>Bacillati</taxon>
        <taxon>Actinomycetota</taxon>
        <taxon>Actinomycetes</taxon>
        <taxon>Streptosporangiales</taxon>
        <taxon>Streptosporangiaceae</taxon>
        <taxon>Nonomuraea</taxon>
    </lineage>
</organism>
<dbReference type="Gene3D" id="3.50.50.60">
    <property type="entry name" value="FAD/NAD(P)-binding domain"/>
    <property type="match status" value="2"/>
</dbReference>